<evidence type="ECO:0000256" key="4">
    <source>
        <dbReference type="ARBA" id="ARBA00022989"/>
    </source>
</evidence>
<dbReference type="PANTHER" id="PTHR24186">
    <property type="entry name" value="PROTEIN PHOSPHATASE 1 REGULATORY SUBUNIT"/>
    <property type="match status" value="1"/>
</dbReference>
<feature type="transmembrane region" description="Helical" evidence="9">
    <location>
        <begin position="391"/>
        <end position="413"/>
    </location>
</feature>
<dbReference type="SMART" id="SM00248">
    <property type="entry name" value="ANK"/>
    <property type="match status" value="5"/>
</dbReference>
<evidence type="ECO:0000256" key="5">
    <source>
        <dbReference type="ARBA" id="ARBA00023043"/>
    </source>
</evidence>
<evidence type="ECO:0000313" key="11">
    <source>
        <dbReference type="Proteomes" id="UP000515121"/>
    </source>
</evidence>
<sequence length="514" mass="57535">MIDSGSIQDQTVEATNTETRRRKENYCPFEGHERRKSKMEKRLSDAAVEGDIKSLQGLLQEDPLIIHRSIVSCVSETPLHVSSMLGHVSFVQELLNLNPELASELDSQGCSALHLAAAKGHVEIVKELVKVDPEMCMVRNQDGRTPLHVAAIKGRVKVVRELVRARPESARLVTERDETALHLCVGSNRLVGLKILVEEIGKDNDDELVNQKDCDGNTMLHIAVAKKQIEIIKFLLTIPGLDINAINKNGFTVLDTLIQSPRDIRDMEIECILRDAGVLNARDLHIIAPEWVPNPTKVPQTTKRLVSHVSAEESNSKKPIIKHKHTDWLGRKRSALMVVASLIATVAFQAAITPPGGVWQADETVDENGNPLEHPLKAGTAVMAYNQDIEYGQFMIFNTLAFLASLSIILLLVSGLPLKKRRWMWIQMIIMWIAITAQVITYFISLRHMSPESATGMLRDVTEISVLTWLCLMGVVFIGNMIRMNLWVLRKYGLIKEKEQKPSADQVDNDQEDV</sequence>
<feature type="domain" description="PGG" evidence="10">
    <location>
        <begin position="327"/>
        <end position="446"/>
    </location>
</feature>
<dbReference type="AlphaFoldDB" id="A0A6P5ZR10"/>
<keyword evidence="2 9" id="KW-0812">Transmembrane</keyword>
<dbReference type="InterPro" id="IPR026961">
    <property type="entry name" value="PGG_dom"/>
</dbReference>
<dbReference type="InterPro" id="IPR002110">
    <property type="entry name" value="Ankyrin_rpt"/>
</dbReference>
<accession>A0A6P5ZR10</accession>
<feature type="transmembrane region" description="Helical" evidence="9">
    <location>
        <begin position="464"/>
        <end position="482"/>
    </location>
</feature>
<evidence type="ECO:0000259" key="10">
    <source>
        <dbReference type="Pfam" id="PF13962"/>
    </source>
</evidence>
<feature type="compositionally biased region" description="Polar residues" evidence="8">
    <location>
        <begin position="1"/>
        <end position="17"/>
    </location>
</feature>
<dbReference type="Pfam" id="PF12796">
    <property type="entry name" value="Ank_2"/>
    <property type="match status" value="2"/>
</dbReference>
<protein>
    <submittedName>
        <fullName evidence="12">Ankyrin repeat-containing protein BDA1-like</fullName>
    </submittedName>
</protein>
<evidence type="ECO:0000256" key="9">
    <source>
        <dbReference type="SAM" id="Phobius"/>
    </source>
</evidence>
<feature type="repeat" description="ANK" evidence="7">
    <location>
        <begin position="215"/>
        <end position="248"/>
    </location>
</feature>
<dbReference type="Gene3D" id="1.25.40.20">
    <property type="entry name" value="Ankyrin repeat-containing domain"/>
    <property type="match status" value="3"/>
</dbReference>
<dbReference type="KEGG" id="dzi:111303074"/>
<dbReference type="InterPro" id="IPR036770">
    <property type="entry name" value="Ankyrin_rpt-contain_sf"/>
</dbReference>
<feature type="transmembrane region" description="Helical" evidence="9">
    <location>
        <begin position="334"/>
        <end position="352"/>
    </location>
</feature>
<gene>
    <name evidence="12" type="primary">LOC111303074</name>
</gene>
<keyword evidence="3" id="KW-0677">Repeat</keyword>
<evidence type="ECO:0000256" key="7">
    <source>
        <dbReference type="PROSITE-ProRule" id="PRU00023"/>
    </source>
</evidence>
<keyword evidence="11" id="KW-1185">Reference proteome</keyword>
<organism evidence="11 12">
    <name type="scientific">Durio zibethinus</name>
    <name type="common">Durian</name>
    <dbReference type="NCBI Taxonomy" id="66656"/>
    <lineage>
        <taxon>Eukaryota</taxon>
        <taxon>Viridiplantae</taxon>
        <taxon>Streptophyta</taxon>
        <taxon>Embryophyta</taxon>
        <taxon>Tracheophyta</taxon>
        <taxon>Spermatophyta</taxon>
        <taxon>Magnoliopsida</taxon>
        <taxon>eudicotyledons</taxon>
        <taxon>Gunneridae</taxon>
        <taxon>Pentapetalae</taxon>
        <taxon>rosids</taxon>
        <taxon>malvids</taxon>
        <taxon>Malvales</taxon>
        <taxon>Malvaceae</taxon>
        <taxon>Helicteroideae</taxon>
        <taxon>Durio</taxon>
    </lineage>
</organism>
<feature type="repeat" description="ANK" evidence="7">
    <location>
        <begin position="142"/>
        <end position="164"/>
    </location>
</feature>
<evidence type="ECO:0000313" key="12">
    <source>
        <dbReference type="RefSeq" id="XP_022754826.1"/>
    </source>
</evidence>
<dbReference type="Pfam" id="PF13962">
    <property type="entry name" value="PGG"/>
    <property type="match status" value="1"/>
</dbReference>
<dbReference type="SUPFAM" id="SSF48403">
    <property type="entry name" value="Ankyrin repeat"/>
    <property type="match status" value="1"/>
</dbReference>
<keyword evidence="6 9" id="KW-0472">Membrane</keyword>
<dbReference type="PROSITE" id="PS50297">
    <property type="entry name" value="ANK_REP_REGION"/>
    <property type="match status" value="3"/>
</dbReference>
<reference evidence="12" key="1">
    <citation type="submission" date="2025-08" db="UniProtKB">
        <authorList>
            <consortium name="RefSeq"/>
        </authorList>
    </citation>
    <scope>IDENTIFICATION</scope>
    <source>
        <tissue evidence="12">Fruit stalk</tissue>
    </source>
</reference>
<evidence type="ECO:0000256" key="1">
    <source>
        <dbReference type="ARBA" id="ARBA00004141"/>
    </source>
</evidence>
<dbReference type="GO" id="GO:0005886">
    <property type="term" value="C:plasma membrane"/>
    <property type="evidence" value="ECO:0007669"/>
    <property type="project" value="TreeGrafter"/>
</dbReference>
<evidence type="ECO:0000256" key="8">
    <source>
        <dbReference type="SAM" id="MobiDB-lite"/>
    </source>
</evidence>
<dbReference type="Proteomes" id="UP000515121">
    <property type="component" value="Unplaced"/>
</dbReference>
<feature type="region of interest" description="Disordered" evidence="8">
    <location>
        <begin position="1"/>
        <end position="25"/>
    </location>
</feature>
<dbReference type="PANTHER" id="PTHR24186:SF37">
    <property type="entry name" value="PGG DOMAIN-CONTAINING PROTEIN"/>
    <property type="match status" value="1"/>
</dbReference>
<keyword evidence="4 9" id="KW-1133">Transmembrane helix</keyword>
<evidence type="ECO:0000256" key="2">
    <source>
        <dbReference type="ARBA" id="ARBA00022692"/>
    </source>
</evidence>
<comment type="subcellular location">
    <subcellularLocation>
        <location evidence="1">Membrane</location>
        <topology evidence="1">Multi-pass membrane protein</topology>
    </subcellularLocation>
</comment>
<dbReference type="RefSeq" id="XP_022754826.1">
    <property type="nucleotide sequence ID" value="XM_022899091.1"/>
</dbReference>
<evidence type="ECO:0000256" key="3">
    <source>
        <dbReference type="ARBA" id="ARBA00022737"/>
    </source>
</evidence>
<dbReference type="Pfam" id="PF00023">
    <property type="entry name" value="Ank"/>
    <property type="match status" value="1"/>
</dbReference>
<dbReference type="PROSITE" id="PS50088">
    <property type="entry name" value="ANK_REPEAT"/>
    <property type="match status" value="3"/>
</dbReference>
<feature type="repeat" description="ANK" evidence="7">
    <location>
        <begin position="108"/>
        <end position="140"/>
    </location>
</feature>
<dbReference type="GeneID" id="111303074"/>
<evidence type="ECO:0000256" key="6">
    <source>
        <dbReference type="ARBA" id="ARBA00023136"/>
    </source>
</evidence>
<name>A0A6P5ZR10_DURZI</name>
<dbReference type="OrthoDB" id="7729168at2759"/>
<proteinExistence type="predicted"/>
<feature type="transmembrane region" description="Helical" evidence="9">
    <location>
        <begin position="425"/>
        <end position="444"/>
    </location>
</feature>
<keyword evidence="5 7" id="KW-0040">ANK repeat</keyword>